<dbReference type="Gene3D" id="2.60.40.10">
    <property type="entry name" value="Immunoglobulins"/>
    <property type="match status" value="1"/>
</dbReference>
<dbReference type="Pfam" id="PF02393">
    <property type="entry name" value="US22"/>
    <property type="match status" value="1"/>
</dbReference>
<dbReference type="InterPro" id="IPR036179">
    <property type="entry name" value="Ig-like_dom_sf"/>
</dbReference>
<dbReference type="SUPFAM" id="SSF48726">
    <property type="entry name" value="Immunoglobulin"/>
    <property type="match status" value="1"/>
</dbReference>
<dbReference type="PANTHER" id="PTHR23302:SF66">
    <property type="entry name" value="TRANSMEMBRANE CHANNEL-LIKE PROTEIN"/>
    <property type="match status" value="1"/>
</dbReference>
<dbReference type="InterPro" id="IPR007110">
    <property type="entry name" value="Ig-like_dom"/>
</dbReference>
<dbReference type="PANTHER" id="PTHR23302">
    <property type="entry name" value="TRANSMEMBRANE CHANNEL-RELATED"/>
    <property type="match status" value="1"/>
</dbReference>
<proteinExistence type="inferred from homology"/>
<keyword evidence="5 6" id="KW-0472">Membrane</keyword>
<dbReference type="EMBL" id="JAAWVO010011700">
    <property type="protein sequence ID" value="MBN3313499.1"/>
    <property type="molecule type" value="Genomic_DNA"/>
</dbReference>
<comment type="subcellular location">
    <subcellularLocation>
        <location evidence="1 6">Membrane</location>
        <topology evidence="1 6">Multi-pass membrane protein</topology>
    </subcellularLocation>
</comment>
<feature type="transmembrane region" description="Helical" evidence="6">
    <location>
        <begin position="511"/>
        <end position="536"/>
    </location>
</feature>
<dbReference type="GO" id="GO:0005886">
    <property type="term" value="C:plasma membrane"/>
    <property type="evidence" value="ECO:0007669"/>
    <property type="project" value="InterPro"/>
</dbReference>
<dbReference type="AlphaFoldDB" id="A0A8J7NG16"/>
<dbReference type="InterPro" id="IPR003360">
    <property type="entry name" value="US22-like"/>
</dbReference>
<feature type="transmembrane region" description="Helical" evidence="6">
    <location>
        <begin position="386"/>
        <end position="407"/>
    </location>
</feature>
<keyword evidence="10" id="KW-1185">Reference proteome</keyword>
<feature type="transmembrane region" description="Helical" evidence="6">
    <location>
        <begin position="343"/>
        <end position="365"/>
    </location>
</feature>
<evidence type="ECO:0000256" key="6">
    <source>
        <dbReference type="RuleBase" id="RU310713"/>
    </source>
</evidence>
<dbReference type="InterPro" id="IPR013783">
    <property type="entry name" value="Ig-like_fold"/>
</dbReference>
<protein>
    <recommendedName>
        <fullName evidence="6">Transmembrane channel-like protein</fullName>
    </recommendedName>
</protein>
<dbReference type="InterPro" id="IPR038900">
    <property type="entry name" value="TMC"/>
</dbReference>
<feature type="transmembrane region" description="Helical" evidence="6">
    <location>
        <begin position="703"/>
        <end position="726"/>
    </location>
</feature>
<feature type="region of interest" description="Disordered" evidence="7">
    <location>
        <begin position="213"/>
        <end position="254"/>
    </location>
</feature>
<organism evidence="9 10">
    <name type="scientific">Atractosteus spatula</name>
    <name type="common">Alligator gar</name>
    <name type="synonym">Lepisosteus spatula</name>
    <dbReference type="NCBI Taxonomy" id="7917"/>
    <lineage>
        <taxon>Eukaryota</taxon>
        <taxon>Metazoa</taxon>
        <taxon>Chordata</taxon>
        <taxon>Craniata</taxon>
        <taxon>Vertebrata</taxon>
        <taxon>Euteleostomi</taxon>
        <taxon>Actinopterygii</taxon>
        <taxon>Neopterygii</taxon>
        <taxon>Holostei</taxon>
        <taxon>Semionotiformes</taxon>
        <taxon>Lepisosteidae</taxon>
        <taxon>Atractosteus</taxon>
    </lineage>
</organism>
<sequence>HLFLSEILFFCCWIDDPGYLDHISSQVVKYRHTKVPLPKPQKYDLRIGGLSDTVYSGNEEELEAWKDFYLPERTEMEVIGTIDHFPSLAVGLQLIILAGEDGKVYAYENEVLHLVAESLNDLFDSGAVFPGIRSYNLGECFEEPTEDELQEMMEDEKIKQIEEKTKEELKSTEAEFLEILDQIERQKKGQDCESAVTSLYDEPSSYHQTAVFTQLPSSQSLRRRRGESGHTGPAGWEERREEEEGDRATAGFKSREWDPNTPLRLLPLSMEQKRNTRKQRQEKQRNIGCWESWRQSQRTSRRRLRESLANKLRDLQPWKAVLHQIEGKFGSGVMSYFTFLRCLVYLNLLNVLVITGMVIVPITVYERNSTVRQREGTWATCKLNDSFLDLFSGMGFLGRSSLFYGFYTRRSLDSACLNIPLLFLLSVGVVLLVNLVWVVVRTVNGYKLKWMLGNRYKMTKSYRIFCGWDFCIQVPDSAALRHSNIRNDLKVDLEEERFLQRESQRTVQQWVLLYFMRAVLNLAVFVLLSGAFYLIYFATQRSQRYQQAKSGWILNLFMEYLPSITITLVNFLLPLIFCKIVKFEDYSVANKVNITLVRSIFLKLASLGMFLFFVYQSVRTTQQQNSKSPTCEKQCWENTIGQEMYKLLVFDFLASLGNTILVAYPRKQLVERCSWRLVQMIGKDQFLIPLNVLDIVYSQTVSWVGLFFCPLLPLLNLVKMLALFYIRKFHLFKNCAPVRRMFRASSSSVLFYFMLLLGLLMSLAALGIHFVEFKPSRACGPFQEQERVLDVATVCIKSLPNATRPVLLYLVSEAFAIPLILTEIILLTFYMSIYRANCKTIERLKDRLVMEGYDKRFLVKKLSAALQKYERRLRTDISKGSDSEDIHSWQGVTDLQDFDPVLSRGVSASALPKPTLRGPDAALLDDVIEFRCESPETQEAVTYVLLRDNEKLSPVAPQASLRNRTAWFNYVVKNDSDGYYICKTFVDNSTISPQFSNKIQLRVIRIYSCIAKNQVSNSSKFTSASTNLKVIVKVLVSKPEISYTIIKEDSTYQANIMCKSIRGTPPVTFILCSDANSSFPNVTTDTLNATFSVPVALNQHVGDFFCGATNGAKPVLGKSASLEVVPVGGQVSLQVTQLLDENFSVVGVQLLCSVERGSFPRFSWFFNGSQVPEKGDFHAVMEQGRSLILFPLVSTDNNSYQCAASDSFDDTQQIRSVPRSIELRGTKDLSKFTHS</sequence>
<reference evidence="9" key="1">
    <citation type="journal article" date="2021" name="Cell">
        <title>Tracing the genetic footprints of vertebrate landing in non-teleost ray-finned fishes.</title>
        <authorList>
            <person name="Bi X."/>
            <person name="Wang K."/>
            <person name="Yang L."/>
            <person name="Pan H."/>
            <person name="Jiang H."/>
            <person name="Wei Q."/>
            <person name="Fang M."/>
            <person name="Yu H."/>
            <person name="Zhu C."/>
            <person name="Cai Y."/>
            <person name="He Y."/>
            <person name="Gan X."/>
            <person name="Zeng H."/>
            <person name="Yu D."/>
            <person name="Zhu Y."/>
            <person name="Jiang H."/>
            <person name="Qiu Q."/>
            <person name="Yang H."/>
            <person name="Zhang Y.E."/>
            <person name="Wang W."/>
            <person name="Zhu M."/>
            <person name="He S."/>
            <person name="Zhang G."/>
        </authorList>
    </citation>
    <scope>NUCLEOTIDE SEQUENCE</scope>
    <source>
        <strain evidence="9">Allg_001</strain>
    </source>
</reference>
<dbReference type="GO" id="GO:0008381">
    <property type="term" value="F:mechanosensitive monoatomic ion channel activity"/>
    <property type="evidence" value="ECO:0007669"/>
    <property type="project" value="TreeGrafter"/>
</dbReference>
<evidence type="ECO:0000256" key="2">
    <source>
        <dbReference type="ARBA" id="ARBA00006510"/>
    </source>
</evidence>
<feature type="transmembrane region" description="Helical" evidence="6">
    <location>
        <begin position="749"/>
        <end position="771"/>
    </location>
</feature>
<evidence type="ECO:0000256" key="1">
    <source>
        <dbReference type="ARBA" id="ARBA00004141"/>
    </source>
</evidence>
<dbReference type="PROSITE" id="PS50835">
    <property type="entry name" value="IG_LIKE"/>
    <property type="match status" value="1"/>
</dbReference>
<keyword evidence="4 6" id="KW-1133">Transmembrane helix</keyword>
<name>A0A8J7NG16_ATRSP</name>
<feature type="non-terminal residue" evidence="9">
    <location>
        <position position="1"/>
    </location>
</feature>
<gene>
    <name evidence="9" type="primary">Tmc7_0</name>
    <name evidence="9" type="ORF">GTO95_0002235</name>
</gene>
<feature type="transmembrane region" description="Helical" evidence="6">
    <location>
        <begin position="419"/>
        <end position="440"/>
    </location>
</feature>
<evidence type="ECO:0000256" key="7">
    <source>
        <dbReference type="SAM" id="MobiDB-lite"/>
    </source>
</evidence>
<evidence type="ECO:0000313" key="10">
    <source>
        <dbReference type="Proteomes" id="UP000736164"/>
    </source>
</evidence>
<evidence type="ECO:0000256" key="3">
    <source>
        <dbReference type="ARBA" id="ARBA00022692"/>
    </source>
</evidence>
<dbReference type="Pfam" id="PF07810">
    <property type="entry name" value="TMC"/>
    <property type="match status" value="1"/>
</dbReference>
<feature type="transmembrane region" description="Helical" evidence="6">
    <location>
        <begin position="600"/>
        <end position="618"/>
    </location>
</feature>
<feature type="transmembrane region" description="Helical" evidence="6">
    <location>
        <begin position="806"/>
        <end position="833"/>
    </location>
</feature>
<evidence type="ECO:0000256" key="4">
    <source>
        <dbReference type="ARBA" id="ARBA00022989"/>
    </source>
</evidence>
<keyword evidence="3 6" id="KW-0812">Transmembrane</keyword>
<dbReference type="Proteomes" id="UP000736164">
    <property type="component" value="Unassembled WGS sequence"/>
</dbReference>
<dbReference type="CDD" id="cd00096">
    <property type="entry name" value="Ig"/>
    <property type="match status" value="1"/>
</dbReference>
<evidence type="ECO:0000259" key="8">
    <source>
        <dbReference type="PROSITE" id="PS50835"/>
    </source>
</evidence>
<feature type="non-terminal residue" evidence="9">
    <location>
        <position position="1235"/>
    </location>
</feature>
<comment type="similarity">
    <text evidence="2 6">Belongs to the TMC family.</text>
</comment>
<accession>A0A8J7NG16</accession>
<dbReference type="InterPro" id="IPR012496">
    <property type="entry name" value="TMC_dom"/>
</dbReference>
<evidence type="ECO:0000256" key="5">
    <source>
        <dbReference type="ARBA" id="ARBA00023136"/>
    </source>
</evidence>
<evidence type="ECO:0000313" key="9">
    <source>
        <dbReference type="EMBL" id="MBN3313499.1"/>
    </source>
</evidence>
<comment type="caution">
    <text evidence="9">The sequence shown here is derived from an EMBL/GenBank/DDBJ whole genome shotgun (WGS) entry which is preliminary data.</text>
</comment>
<feature type="domain" description="Ig-like" evidence="8">
    <location>
        <begin position="1126"/>
        <end position="1218"/>
    </location>
</feature>
<feature type="transmembrane region" description="Helical" evidence="6">
    <location>
        <begin position="560"/>
        <end position="580"/>
    </location>
</feature>